<sequence length="442" mass="51243">MSVSVLLCLFMACGSLKGAPQVTEKNKLIWLDLSANWERFSHADSIKYYVQKCQDAGFNYLVLDVKGTASAVAYPSNIAPRLTEWKGVERMPDYDFVKLFIDEAHRRGMKVLASFNIFCEGSGLFKRGIIYNTHKNWQSINYVPGKGLIPVTEIEDKMTLFTNPALPAVQEYERSILVECAKMYPIDGIMVDRTRYDNLQSDFSDFSRNAFETYIRQKVERFPEDIYEWVKQEDGSYKCVTGSLFKQWIEWRASVIYRFFKDTRAALKAARPDIIFAAYTGAWYPSYYEVGANWASRTYDPSGDFSWATERYKDYAYAELLDLYTNGNYYWNVTLEEYRKSNGTYKNETDSKLSSGEHLCVEGGCLYSRQLLGNNPFCGGLYVEDYKHDVEQFKRAVKMNLKMSDGLMVFDIVHIISRNWWDVLTQAVKEAEQEMHTESMNH</sequence>
<keyword evidence="1 2" id="KW-0732">Signal</keyword>
<evidence type="ECO:0000256" key="2">
    <source>
        <dbReference type="SAM" id="SignalP"/>
    </source>
</evidence>
<dbReference type="InterPro" id="IPR017853">
    <property type="entry name" value="GH"/>
</dbReference>
<dbReference type="EMBL" id="CAACYH010000004">
    <property type="protein sequence ID" value="VFB13797.1"/>
    <property type="molecule type" value="Genomic_DNA"/>
</dbReference>
<dbReference type="InterPro" id="IPR003790">
    <property type="entry name" value="GHL10"/>
</dbReference>
<gene>
    <name evidence="5" type="ORF">NCTC7812_01327</name>
</gene>
<dbReference type="Gene3D" id="3.20.20.80">
    <property type="entry name" value="Glycosidases"/>
    <property type="match status" value="1"/>
</dbReference>
<feature type="chain" id="PRO_5019076001" evidence="2">
    <location>
        <begin position="19"/>
        <end position="442"/>
    </location>
</feature>
<dbReference type="InterPro" id="IPR032280">
    <property type="entry name" value="DUF4985"/>
</dbReference>
<dbReference type="PANTHER" id="PTHR43405:SF1">
    <property type="entry name" value="GLYCOSYL HYDROLASE DIGH"/>
    <property type="match status" value="1"/>
</dbReference>
<evidence type="ECO:0000259" key="3">
    <source>
        <dbReference type="Pfam" id="PF02638"/>
    </source>
</evidence>
<protein>
    <submittedName>
        <fullName evidence="5">Sialic acid-specific 9-O-acetylesterase</fullName>
    </submittedName>
</protein>
<evidence type="ECO:0000313" key="5">
    <source>
        <dbReference type="EMBL" id="VFB13797.1"/>
    </source>
</evidence>
<feature type="domain" description="DUF4985" evidence="4">
    <location>
        <begin position="304"/>
        <end position="425"/>
    </location>
</feature>
<dbReference type="Proteomes" id="UP000396835">
    <property type="component" value="Unassembled WGS sequence"/>
</dbReference>
<evidence type="ECO:0000256" key="1">
    <source>
        <dbReference type="ARBA" id="ARBA00022729"/>
    </source>
</evidence>
<reference evidence="5 6" key="1">
    <citation type="submission" date="2019-02" db="EMBL/GenBank/DDBJ databases">
        <authorList>
            <consortium name="Pathogen Informatics"/>
        </authorList>
    </citation>
    <scope>NUCLEOTIDE SEQUENCE [LARGE SCALE GENOMIC DNA]</scope>
    <source>
        <strain evidence="5 6">3012STDY7078512</strain>
    </source>
</reference>
<feature type="signal peptide" evidence="2">
    <location>
        <begin position="1"/>
        <end position="18"/>
    </location>
</feature>
<accession>A0A449I3A9</accession>
<evidence type="ECO:0000259" key="4">
    <source>
        <dbReference type="Pfam" id="PF16373"/>
    </source>
</evidence>
<proteinExistence type="predicted"/>
<dbReference type="AlphaFoldDB" id="A0A449I3A9"/>
<organism evidence="5 6">
    <name type="scientific">Prevotella heparinolytica</name>
    <dbReference type="NCBI Taxonomy" id="28113"/>
    <lineage>
        <taxon>Bacteria</taxon>
        <taxon>Pseudomonadati</taxon>
        <taxon>Bacteroidota</taxon>
        <taxon>Bacteroidia</taxon>
        <taxon>Bacteroidales</taxon>
        <taxon>Bacteroidaceae</taxon>
        <taxon>Bacteroides</taxon>
    </lineage>
</organism>
<evidence type="ECO:0000313" key="6">
    <source>
        <dbReference type="Proteomes" id="UP000396835"/>
    </source>
</evidence>
<dbReference type="Pfam" id="PF02638">
    <property type="entry name" value="GHL10"/>
    <property type="match status" value="1"/>
</dbReference>
<feature type="domain" description="Glycosyl hydrolase-like 10" evidence="3">
    <location>
        <begin position="39"/>
        <end position="288"/>
    </location>
</feature>
<dbReference type="InterPro" id="IPR052177">
    <property type="entry name" value="Divisome_Glycosyl_Hydrolase"/>
</dbReference>
<dbReference type="SUPFAM" id="SSF51445">
    <property type="entry name" value="(Trans)glycosidases"/>
    <property type="match status" value="1"/>
</dbReference>
<dbReference type="PANTHER" id="PTHR43405">
    <property type="entry name" value="GLYCOSYL HYDROLASE DIGH"/>
    <property type="match status" value="1"/>
</dbReference>
<name>A0A449I3A9_9BACE</name>
<dbReference type="Pfam" id="PF16373">
    <property type="entry name" value="DUF4985"/>
    <property type="match status" value="1"/>
</dbReference>